<sequence length="271" mass="28511">MGFFKDFKEDLNETASDFSKNSSSDEEMVNTLRQSGKVDPELAKLSAQIEMGKAVGVEEPKSEDEKDGTAETAVITKGLTVSGNLDSTGSIDIYGTVTGDVTCAGALNITGILTGNSKAGNVKADGARIEGNIVSEKAADILKDCVVIGDITASSTFIAGAVKGNIDVKGPVVIDSTAVIIGDIKSQTLQINSGATIDGRCTQCYSEINTAQIFEKKEEAADDNLQEAVAEKESQPEPEQRNIDDVLDNIAAGKMSSSADIKDEYVNTLEK</sequence>
<reference evidence="3 4" key="1">
    <citation type="submission" date="2020-08" db="EMBL/GenBank/DDBJ databases">
        <title>Genome public.</title>
        <authorList>
            <person name="Liu C."/>
            <person name="Sun Q."/>
        </authorList>
    </citation>
    <scope>NUCLEOTIDE SEQUENCE [LARGE SCALE GENOMIC DNA]</scope>
    <source>
        <strain evidence="3 4">NSJ-43</strain>
    </source>
</reference>
<gene>
    <name evidence="3" type="ORF">H8S01_09655</name>
</gene>
<evidence type="ECO:0000313" key="4">
    <source>
        <dbReference type="Proteomes" id="UP000628463"/>
    </source>
</evidence>
<feature type="region of interest" description="Disordered" evidence="2">
    <location>
        <begin position="223"/>
        <end position="243"/>
    </location>
</feature>
<comment type="similarity">
    <text evidence="1">Belongs to the bactofilin family.</text>
</comment>
<feature type="compositionally biased region" description="Polar residues" evidence="2">
    <location>
        <begin position="13"/>
        <end position="22"/>
    </location>
</feature>
<evidence type="ECO:0000256" key="2">
    <source>
        <dbReference type="SAM" id="MobiDB-lite"/>
    </source>
</evidence>
<evidence type="ECO:0000256" key="1">
    <source>
        <dbReference type="ARBA" id="ARBA00044755"/>
    </source>
</evidence>
<keyword evidence="4" id="KW-1185">Reference proteome</keyword>
<protein>
    <submittedName>
        <fullName evidence="3">Polymer-forming cytoskeletal protein</fullName>
    </submittedName>
</protein>
<dbReference type="InterPro" id="IPR007607">
    <property type="entry name" value="BacA/B"/>
</dbReference>
<comment type="caution">
    <text evidence="3">The sequence shown here is derived from an EMBL/GenBank/DDBJ whole genome shotgun (WGS) entry which is preliminary data.</text>
</comment>
<proteinExistence type="inferred from homology"/>
<dbReference type="Proteomes" id="UP000628463">
    <property type="component" value="Unassembled WGS sequence"/>
</dbReference>
<accession>A0ABR7G3B8</accession>
<dbReference type="Pfam" id="PF04519">
    <property type="entry name" value="Bactofilin"/>
    <property type="match status" value="1"/>
</dbReference>
<dbReference type="RefSeq" id="WP_186837046.1">
    <property type="nucleotide sequence ID" value="NZ_JACOPD010000006.1"/>
</dbReference>
<feature type="compositionally biased region" description="Basic and acidic residues" evidence="2">
    <location>
        <begin position="229"/>
        <end position="243"/>
    </location>
</feature>
<feature type="compositionally biased region" description="Basic and acidic residues" evidence="2">
    <location>
        <begin position="1"/>
        <end position="11"/>
    </location>
</feature>
<feature type="region of interest" description="Disordered" evidence="2">
    <location>
        <begin position="1"/>
        <end position="26"/>
    </location>
</feature>
<dbReference type="PANTHER" id="PTHR35024:SF4">
    <property type="entry name" value="POLYMER-FORMING CYTOSKELETAL PROTEIN"/>
    <property type="match status" value="1"/>
</dbReference>
<organism evidence="3 4">
    <name type="scientific">Lachnospira hominis</name>
    <name type="common">ex Liu et al. 2021</name>
    <dbReference type="NCBI Taxonomy" id="2763051"/>
    <lineage>
        <taxon>Bacteria</taxon>
        <taxon>Bacillati</taxon>
        <taxon>Bacillota</taxon>
        <taxon>Clostridia</taxon>
        <taxon>Lachnospirales</taxon>
        <taxon>Lachnospiraceae</taxon>
        <taxon>Lachnospira</taxon>
    </lineage>
</organism>
<evidence type="ECO:0000313" key="3">
    <source>
        <dbReference type="EMBL" id="MBC5681226.1"/>
    </source>
</evidence>
<dbReference type="PANTHER" id="PTHR35024">
    <property type="entry name" value="HYPOTHETICAL CYTOSOLIC PROTEIN"/>
    <property type="match status" value="1"/>
</dbReference>
<dbReference type="EMBL" id="JACOPD010000006">
    <property type="protein sequence ID" value="MBC5681226.1"/>
    <property type="molecule type" value="Genomic_DNA"/>
</dbReference>
<name>A0ABR7G3B8_9FIRM</name>